<dbReference type="PANTHER" id="PTHR34387">
    <property type="entry name" value="SLR1258 PROTEIN"/>
    <property type="match status" value="1"/>
</dbReference>
<organism evidence="1 2">
    <name type="scientific">Candidatus Zambryskibacteria bacterium RIFCSPLOWO2_01_FULL_45_21</name>
    <dbReference type="NCBI Taxonomy" id="1802761"/>
    <lineage>
        <taxon>Bacteria</taxon>
        <taxon>Candidatus Zambryskiibacteriota</taxon>
    </lineage>
</organism>
<gene>
    <name evidence="1" type="ORF">A3B14_00300</name>
</gene>
<dbReference type="EMBL" id="MHWE01000019">
    <property type="protein sequence ID" value="OHB03338.1"/>
    <property type="molecule type" value="Genomic_DNA"/>
</dbReference>
<sequence>MNETTNEKDKFLKVGQLALLLLSLFLLIQAISSVKEYGYIGGTDVPSNVISVSGEGEVFAVPDIATISFSVVETAEDVGLAQELANKKMDDVVKKLKDLGIEEKDIKTEGYNAYPKYQYDEIVCITYPCPRGEQKIVGYEVSHYVTVKIRKVDEAGDILSAIGSLKVSNISGISFAIDDETALAREARQKAIEDAKTKAKDLAKDLDVKLVRIISFNENGSYPPIMFKAGLAMGMGGDAESVSSVPVQAGENRIVSNVTITYEIK</sequence>
<protein>
    <recommendedName>
        <fullName evidence="3">SIMPL domain-containing protein</fullName>
    </recommendedName>
</protein>
<dbReference type="Pfam" id="PF04402">
    <property type="entry name" value="SIMPL"/>
    <property type="match status" value="1"/>
</dbReference>
<dbReference type="AlphaFoldDB" id="A0A1G2U1E2"/>
<dbReference type="PANTHER" id="PTHR34387:SF2">
    <property type="entry name" value="SLR1258 PROTEIN"/>
    <property type="match status" value="1"/>
</dbReference>
<dbReference type="Gene3D" id="3.30.70.2970">
    <property type="entry name" value="Protein of unknown function (DUF541), domain 2"/>
    <property type="match status" value="1"/>
</dbReference>
<dbReference type="InterPro" id="IPR052022">
    <property type="entry name" value="26kDa_periplasmic_antigen"/>
</dbReference>
<proteinExistence type="predicted"/>
<name>A0A1G2U1E2_9BACT</name>
<evidence type="ECO:0000313" key="2">
    <source>
        <dbReference type="Proteomes" id="UP000176800"/>
    </source>
</evidence>
<evidence type="ECO:0000313" key="1">
    <source>
        <dbReference type="EMBL" id="OHB03338.1"/>
    </source>
</evidence>
<dbReference type="GO" id="GO:0006974">
    <property type="term" value="P:DNA damage response"/>
    <property type="evidence" value="ECO:0007669"/>
    <property type="project" value="TreeGrafter"/>
</dbReference>
<reference evidence="1 2" key="1">
    <citation type="journal article" date="2016" name="Nat. Commun.">
        <title>Thousands of microbial genomes shed light on interconnected biogeochemical processes in an aquifer system.</title>
        <authorList>
            <person name="Anantharaman K."/>
            <person name="Brown C.T."/>
            <person name="Hug L.A."/>
            <person name="Sharon I."/>
            <person name="Castelle C.J."/>
            <person name="Probst A.J."/>
            <person name="Thomas B.C."/>
            <person name="Singh A."/>
            <person name="Wilkins M.J."/>
            <person name="Karaoz U."/>
            <person name="Brodie E.L."/>
            <person name="Williams K.H."/>
            <person name="Hubbard S.S."/>
            <person name="Banfield J.F."/>
        </authorList>
    </citation>
    <scope>NUCLEOTIDE SEQUENCE [LARGE SCALE GENOMIC DNA]</scope>
</reference>
<evidence type="ECO:0008006" key="3">
    <source>
        <dbReference type="Google" id="ProtNLM"/>
    </source>
</evidence>
<dbReference type="InterPro" id="IPR007497">
    <property type="entry name" value="SIMPL/DUF541"/>
</dbReference>
<dbReference type="Proteomes" id="UP000176800">
    <property type="component" value="Unassembled WGS sequence"/>
</dbReference>
<comment type="caution">
    <text evidence="1">The sequence shown here is derived from an EMBL/GenBank/DDBJ whole genome shotgun (WGS) entry which is preliminary data.</text>
</comment>
<accession>A0A1G2U1E2</accession>
<dbReference type="Gene3D" id="3.30.110.170">
    <property type="entry name" value="Protein of unknown function (DUF541), domain 1"/>
    <property type="match status" value="1"/>
</dbReference>